<feature type="region of interest" description="Disordered" evidence="15">
    <location>
        <begin position="281"/>
        <end position="314"/>
    </location>
</feature>
<comment type="catalytic activity">
    <reaction evidence="1">
        <text>S-ubiquitinyl-[E2 ubiquitin-conjugating enzyme]-L-cysteine + [acceptor protein]-L-lysine = [E2 ubiquitin-conjugating enzyme]-L-cysteine + N(6)-ubiquitinyl-[acceptor protein]-L-lysine.</text>
        <dbReference type="EC" id="2.3.2.27"/>
    </reaction>
</comment>
<dbReference type="InterPro" id="IPR046450">
    <property type="entry name" value="PA_dom_sf"/>
</dbReference>
<comment type="subcellular location">
    <subcellularLocation>
        <location evidence="13">Endomembrane system</location>
        <topology evidence="13">Single-pass type I membrane protein</topology>
    </subcellularLocation>
</comment>
<sequence>MTYYTKPTTLVSLFWILNFGLCYADIIVFDDNNNTITTFDSLAASFGPNIPDDGFEGYINAARPLTGCSKIEPPPNVSFVDPTKWIAIIQRTPSIFGNCSFDVKVHNAQLAGYSAVIIYNSESDSLIKMSSGGYYNIKIPAVFVGHSTGIQILKYYTYENGTYVNISSDSDISYFLIPFVSVVCVCFLTAVCIFSIKLILHCRKIRKNRFPRSALKKIPTKKYQKTDKYDTCPICLNEYEEGVKIRILPCEHAYHIECIDKWLLRNNRLCPVCKRRVIPGDSESENEDNSGNSTNNPETQPLLVENEPNEEVDESTRLIYTSNQEDNASVLTTSTNLQNLTLGSNLNNNEISSLNNQMIRSINSRVDPSSTILGQNNLATSASRYGSISSINLIENSTNSGLNNDENSYQHSKINSKQTPEYFSIPSVSILSDSVEATTSNSNLTDSNLDFQLRIKNSNEKKSRRAFVEETSEKNKIKKKKSSAIKPINNKNLNEIAITLEKENKRKSEENSEEKDTDFENFQSVIENDIVKSQESEEQA</sequence>
<evidence type="ECO:0000256" key="12">
    <source>
        <dbReference type="ARBA" id="ARBA00023180"/>
    </source>
</evidence>
<evidence type="ECO:0000256" key="17">
    <source>
        <dbReference type="SAM" id="SignalP"/>
    </source>
</evidence>
<dbReference type="GO" id="GO:0008270">
    <property type="term" value="F:zinc ion binding"/>
    <property type="evidence" value="ECO:0007669"/>
    <property type="project" value="UniProtKB-KW"/>
</dbReference>
<dbReference type="EMBL" id="CAJNOC010000332">
    <property type="protein sequence ID" value="CAF0746455.1"/>
    <property type="molecule type" value="Genomic_DNA"/>
</dbReference>
<evidence type="ECO:0000313" key="19">
    <source>
        <dbReference type="EMBL" id="CAF0746455.1"/>
    </source>
</evidence>
<evidence type="ECO:0000256" key="4">
    <source>
        <dbReference type="ARBA" id="ARBA00022679"/>
    </source>
</evidence>
<evidence type="ECO:0000256" key="10">
    <source>
        <dbReference type="ARBA" id="ARBA00022989"/>
    </source>
</evidence>
<dbReference type="SUPFAM" id="SSF57850">
    <property type="entry name" value="RING/U-box"/>
    <property type="match status" value="1"/>
</dbReference>
<evidence type="ECO:0000256" key="15">
    <source>
        <dbReference type="SAM" id="MobiDB-lite"/>
    </source>
</evidence>
<evidence type="ECO:0000256" key="2">
    <source>
        <dbReference type="ARBA" id="ARBA00004906"/>
    </source>
</evidence>
<keyword evidence="9" id="KW-0862">Zinc</keyword>
<feature type="compositionally biased region" description="Basic and acidic residues" evidence="15">
    <location>
        <begin position="501"/>
        <end position="510"/>
    </location>
</feature>
<protein>
    <recommendedName>
        <fullName evidence="3">RING-type E3 ubiquitin transferase</fullName>
        <ecNumber evidence="3">2.3.2.27</ecNumber>
    </recommendedName>
</protein>
<dbReference type="InterPro" id="IPR013083">
    <property type="entry name" value="Znf_RING/FYVE/PHD"/>
</dbReference>
<accession>A0A813PBP2</accession>
<feature type="transmembrane region" description="Helical" evidence="16">
    <location>
        <begin position="174"/>
        <end position="200"/>
    </location>
</feature>
<evidence type="ECO:0000256" key="7">
    <source>
        <dbReference type="ARBA" id="ARBA00022729"/>
    </source>
</evidence>
<keyword evidence="4" id="KW-0808">Transferase</keyword>
<evidence type="ECO:0000256" key="11">
    <source>
        <dbReference type="ARBA" id="ARBA00023136"/>
    </source>
</evidence>
<dbReference type="InterPro" id="IPR001841">
    <property type="entry name" value="Znf_RING"/>
</dbReference>
<dbReference type="SMART" id="SM00184">
    <property type="entry name" value="RING"/>
    <property type="match status" value="1"/>
</dbReference>
<comment type="pathway">
    <text evidence="2">Protein modification; protein ubiquitination.</text>
</comment>
<feature type="chain" id="PRO_5032532759" description="RING-type E3 ubiquitin transferase" evidence="17">
    <location>
        <begin position="25"/>
        <end position="540"/>
    </location>
</feature>
<evidence type="ECO:0000256" key="8">
    <source>
        <dbReference type="ARBA" id="ARBA00022771"/>
    </source>
</evidence>
<dbReference type="InterPro" id="IPR003137">
    <property type="entry name" value="PA_domain"/>
</dbReference>
<dbReference type="FunFam" id="3.30.40.10:FF:000388">
    <property type="entry name" value="Putative RING zinc finger domain superfamily protein"/>
    <property type="match status" value="1"/>
</dbReference>
<evidence type="ECO:0000313" key="20">
    <source>
        <dbReference type="Proteomes" id="UP000663879"/>
    </source>
</evidence>
<gene>
    <name evidence="19" type="ORF">OXX778_LOCUS3677</name>
</gene>
<evidence type="ECO:0000256" key="13">
    <source>
        <dbReference type="ARBA" id="ARBA00046288"/>
    </source>
</evidence>
<keyword evidence="8 14" id="KW-0863">Zinc-finger</keyword>
<dbReference type="GO" id="GO:0005737">
    <property type="term" value="C:cytoplasm"/>
    <property type="evidence" value="ECO:0007669"/>
    <property type="project" value="UniProtKB-ARBA"/>
</dbReference>
<keyword evidence="10 16" id="KW-1133">Transmembrane helix</keyword>
<proteinExistence type="predicted"/>
<dbReference type="EC" id="2.3.2.27" evidence="3"/>
<evidence type="ECO:0000259" key="18">
    <source>
        <dbReference type="PROSITE" id="PS50089"/>
    </source>
</evidence>
<dbReference type="PANTHER" id="PTHR47168">
    <property type="entry name" value="RING ZINC FINGER DOMAIN SUPERFAMILY PROTEIN-RELATED"/>
    <property type="match status" value="1"/>
</dbReference>
<organism evidence="19 20">
    <name type="scientific">Brachionus calyciflorus</name>
    <dbReference type="NCBI Taxonomy" id="104777"/>
    <lineage>
        <taxon>Eukaryota</taxon>
        <taxon>Metazoa</taxon>
        <taxon>Spiralia</taxon>
        <taxon>Gnathifera</taxon>
        <taxon>Rotifera</taxon>
        <taxon>Eurotatoria</taxon>
        <taxon>Monogononta</taxon>
        <taxon>Pseudotrocha</taxon>
        <taxon>Ploima</taxon>
        <taxon>Brachionidae</taxon>
        <taxon>Brachionus</taxon>
    </lineage>
</organism>
<reference evidence="19" key="1">
    <citation type="submission" date="2021-02" db="EMBL/GenBank/DDBJ databases">
        <authorList>
            <person name="Nowell W R."/>
        </authorList>
    </citation>
    <scope>NUCLEOTIDE SEQUENCE</scope>
    <source>
        <strain evidence="19">Ploen Becks lab</strain>
    </source>
</reference>
<feature type="compositionally biased region" description="Basic and acidic residues" evidence="15">
    <location>
        <begin position="465"/>
        <end position="475"/>
    </location>
</feature>
<keyword evidence="12" id="KW-0325">Glycoprotein</keyword>
<feature type="domain" description="RING-type" evidence="18">
    <location>
        <begin position="232"/>
        <end position="274"/>
    </location>
</feature>
<keyword evidence="7 17" id="KW-0732">Signal</keyword>
<keyword evidence="11 16" id="KW-0472">Membrane</keyword>
<dbReference type="FunFam" id="3.50.30.30:FF:000026">
    <property type="entry name" value="E3 ubiquitin-protein ligase RNF13"/>
    <property type="match status" value="1"/>
</dbReference>
<keyword evidence="20" id="KW-1185">Reference proteome</keyword>
<name>A0A813PBP2_9BILA</name>
<keyword evidence="6" id="KW-0479">Metal-binding</keyword>
<evidence type="ECO:0000256" key="1">
    <source>
        <dbReference type="ARBA" id="ARBA00000900"/>
    </source>
</evidence>
<feature type="compositionally biased region" description="Basic and acidic residues" evidence="15">
    <location>
        <begin position="529"/>
        <end position="540"/>
    </location>
</feature>
<evidence type="ECO:0000256" key="9">
    <source>
        <dbReference type="ARBA" id="ARBA00022833"/>
    </source>
</evidence>
<dbReference type="PROSITE" id="PS50089">
    <property type="entry name" value="ZF_RING_2"/>
    <property type="match status" value="1"/>
</dbReference>
<evidence type="ECO:0000256" key="16">
    <source>
        <dbReference type="SAM" id="Phobius"/>
    </source>
</evidence>
<evidence type="ECO:0000256" key="3">
    <source>
        <dbReference type="ARBA" id="ARBA00012483"/>
    </source>
</evidence>
<dbReference type="Pfam" id="PF13639">
    <property type="entry name" value="zf-RING_2"/>
    <property type="match status" value="1"/>
</dbReference>
<dbReference type="PANTHER" id="PTHR47168:SF1">
    <property type="entry name" value="OS02G0798600 PROTEIN"/>
    <property type="match status" value="1"/>
</dbReference>
<feature type="region of interest" description="Disordered" evidence="15">
    <location>
        <begin position="501"/>
        <end position="540"/>
    </location>
</feature>
<feature type="region of interest" description="Disordered" evidence="15">
    <location>
        <begin position="465"/>
        <end position="486"/>
    </location>
</feature>
<dbReference type="Pfam" id="PF02225">
    <property type="entry name" value="PA"/>
    <property type="match status" value="1"/>
</dbReference>
<dbReference type="Gene3D" id="3.50.30.30">
    <property type="match status" value="1"/>
</dbReference>
<dbReference type="InterPro" id="IPR044744">
    <property type="entry name" value="ZNRF4/RNF13/RNF167_PA"/>
</dbReference>
<dbReference type="OrthoDB" id="8062037at2759"/>
<dbReference type="GO" id="GO:0061630">
    <property type="term" value="F:ubiquitin protein ligase activity"/>
    <property type="evidence" value="ECO:0007669"/>
    <property type="project" value="UniProtKB-EC"/>
</dbReference>
<evidence type="ECO:0000256" key="6">
    <source>
        <dbReference type="ARBA" id="ARBA00022723"/>
    </source>
</evidence>
<dbReference type="AlphaFoldDB" id="A0A813PBP2"/>
<feature type="signal peptide" evidence="17">
    <location>
        <begin position="1"/>
        <end position="24"/>
    </location>
</feature>
<comment type="caution">
    <text evidence="19">The sequence shown here is derived from an EMBL/GenBank/DDBJ whole genome shotgun (WGS) entry which is preliminary data.</text>
</comment>
<evidence type="ECO:0000256" key="14">
    <source>
        <dbReference type="PROSITE-ProRule" id="PRU00175"/>
    </source>
</evidence>
<dbReference type="InterPro" id="IPR051653">
    <property type="entry name" value="E3_ligase_sorting_rcpt"/>
</dbReference>
<dbReference type="CDD" id="cd02123">
    <property type="entry name" value="PA_C_RZF_like"/>
    <property type="match status" value="1"/>
</dbReference>
<evidence type="ECO:0000256" key="5">
    <source>
        <dbReference type="ARBA" id="ARBA00022692"/>
    </source>
</evidence>
<dbReference type="Proteomes" id="UP000663879">
    <property type="component" value="Unassembled WGS sequence"/>
</dbReference>
<dbReference type="GO" id="GO:0012505">
    <property type="term" value="C:endomembrane system"/>
    <property type="evidence" value="ECO:0007669"/>
    <property type="project" value="UniProtKB-SubCell"/>
</dbReference>
<dbReference type="Gene3D" id="3.30.40.10">
    <property type="entry name" value="Zinc/RING finger domain, C3HC4 (zinc finger)"/>
    <property type="match status" value="1"/>
</dbReference>
<keyword evidence="5 16" id="KW-0812">Transmembrane</keyword>
<dbReference type="SUPFAM" id="SSF52025">
    <property type="entry name" value="PA domain"/>
    <property type="match status" value="1"/>
</dbReference>